<dbReference type="InterPro" id="IPR000182">
    <property type="entry name" value="GNAT_dom"/>
</dbReference>
<dbReference type="GO" id="GO:0016747">
    <property type="term" value="F:acyltransferase activity, transferring groups other than amino-acyl groups"/>
    <property type="evidence" value="ECO:0007669"/>
    <property type="project" value="InterPro"/>
</dbReference>
<evidence type="ECO:0000259" key="3">
    <source>
        <dbReference type="PROSITE" id="PS51186"/>
    </source>
</evidence>
<evidence type="ECO:0000313" key="4">
    <source>
        <dbReference type="EMBL" id="RMV50900.1"/>
    </source>
</evidence>
<accession>A0A3M6D4N8</accession>
<dbReference type="SUPFAM" id="SSF55729">
    <property type="entry name" value="Acyl-CoA N-acyltransferases (Nat)"/>
    <property type="match status" value="1"/>
</dbReference>
<comment type="caution">
    <text evidence="4">The sequence shown here is derived from an EMBL/GenBank/DDBJ whole genome shotgun (WGS) entry which is preliminary data.</text>
</comment>
<dbReference type="CDD" id="cd04301">
    <property type="entry name" value="NAT_SF"/>
    <property type="match status" value="1"/>
</dbReference>
<dbReference type="PANTHER" id="PTHR43877">
    <property type="entry name" value="AMINOALKYLPHOSPHONATE N-ACETYLTRANSFERASE-RELATED-RELATED"/>
    <property type="match status" value="1"/>
</dbReference>
<dbReference type="PROSITE" id="PS51186">
    <property type="entry name" value="GNAT"/>
    <property type="match status" value="1"/>
</dbReference>
<gene>
    <name evidence="4" type="ORF">ALP10_05300</name>
</gene>
<organism evidence="4 5">
    <name type="scientific">Pseudomonas syringae pv. helianthi</name>
    <dbReference type="NCBI Taxonomy" id="251654"/>
    <lineage>
        <taxon>Bacteria</taxon>
        <taxon>Pseudomonadati</taxon>
        <taxon>Pseudomonadota</taxon>
        <taxon>Gammaproteobacteria</taxon>
        <taxon>Pseudomonadales</taxon>
        <taxon>Pseudomonadaceae</taxon>
        <taxon>Pseudomonas</taxon>
    </lineage>
</organism>
<dbReference type="PANTHER" id="PTHR43877:SF2">
    <property type="entry name" value="AMINOALKYLPHOSPHONATE N-ACETYLTRANSFERASE-RELATED"/>
    <property type="match status" value="1"/>
</dbReference>
<evidence type="ECO:0000256" key="1">
    <source>
        <dbReference type="ARBA" id="ARBA00022679"/>
    </source>
</evidence>
<dbReference type="Gene3D" id="3.40.630.30">
    <property type="match status" value="1"/>
</dbReference>
<dbReference type="InterPro" id="IPR016181">
    <property type="entry name" value="Acyl_CoA_acyltransferase"/>
</dbReference>
<evidence type="ECO:0000256" key="2">
    <source>
        <dbReference type="ARBA" id="ARBA00023315"/>
    </source>
</evidence>
<sequence length="207" mass="23726">MRWRRWTCLKNQHRVKTFPGLECNTQRRNQRNPALMTITCRRLIPADAVAYRALMLEAYERHPDAFTSDVKQRESLPVEWWERRLDESDTATDVVFAAVEDHQLLGVAGLSVETRKKASHKSTLFGMYVPLTHRNTGIGYQLMSSVLAHARSRPEILVVQLTVTQGNSQAQGLYERMGFVTFGVEPLAVAVGSRFVSKVHMWKDLRE</sequence>
<keyword evidence="1 4" id="KW-0808">Transferase</keyword>
<dbReference type="Proteomes" id="UP000279173">
    <property type="component" value="Unassembled WGS sequence"/>
</dbReference>
<name>A0A3M6D4N8_9PSED</name>
<proteinExistence type="predicted"/>
<reference evidence="4 5" key="1">
    <citation type="submission" date="2018-08" db="EMBL/GenBank/DDBJ databases">
        <title>Recombination of ecologically and evolutionarily significant loci maintains genetic cohesion in the Pseudomonas syringae species complex.</title>
        <authorList>
            <person name="Dillon M."/>
            <person name="Thakur S."/>
            <person name="Almeida R.N.D."/>
            <person name="Weir B.S."/>
            <person name="Guttman D.S."/>
        </authorList>
    </citation>
    <scope>NUCLEOTIDE SEQUENCE [LARGE SCALE GENOMIC DNA]</scope>
    <source>
        <strain evidence="4 5">ICMP 3263</strain>
    </source>
</reference>
<dbReference type="AlphaFoldDB" id="A0A3M6D4N8"/>
<keyword evidence="2" id="KW-0012">Acyltransferase</keyword>
<feature type="domain" description="N-acetyltransferase" evidence="3">
    <location>
        <begin position="38"/>
        <end position="206"/>
    </location>
</feature>
<dbReference type="InterPro" id="IPR050832">
    <property type="entry name" value="Bact_Acetyltransf"/>
</dbReference>
<dbReference type="Pfam" id="PF00583">
    <property type="entry name" value="Acetyltransf_1"/>
    <property type="match status" value="1"/>
</dbReference>
<protein>
    <submittedName>
        <fullName evidence="4">Acetyltransferase, GNAT family</fullName>
    </submittedName>
</protein>
<evidence type="ECO:0000313" key="5">
    <source>
        <dbReference type="Proteomes" id="UP000279173"/>
    </source>
</evidence>
<dbReference type="EMBL" id="RBUT01000053">
    <property type="protein sequence ID" value="RMV50900.1"/>
    <property type="molecule type" value="Genomic_DNA"/>
</dbReference>